<feature type="transmembrane region" description="Helical" evidence="7">
    <location>
        <begin position="702"/>
        <end position="723"/>
    </location>
</feature>
<feature type="transmembrane region" description="Helical" evidence="7">
    <location>
        <begin position="137"/>
        <end position="160"/>
    </location>
</feature>
<dbReference type="CDD" id="cd02961">
    <property type="entry name" value="PDI_a_family"/>
    <property type="match status" value="1"/>
</dbReference>
<feature type="transmembrane region" description="Helical" evidence="7">
    <location>
        <begin position="172"/>
        <end position="193"/>
    </location>
</feature>
<sequence length="928" mass="102309">MASAEKQVNSDSDTANQDVASKTANENAIVEGINERSLVRKLDRIVLPPLTLLYLLSFLDRSNVGNARIEGLTTDIHMSGDEYLTGLTLYFIGYVLFEVPCNLILKVWSPKFWFPTLTLVWGVVATLMGVTQSKTGFWIVRFFLGVAESGLFPGIVFYLSMWYKRNERQFRVALFFSAASLAGAFGGILAFGIAKMKGVGGYNGWRWIFIIEGLLTVVLSAASYFFVHNYPDTAKFLSEDEREVIQTRLKLDSDATQHEKLDWAHVMQAFTDIKCWLYAFGFHTMSLPLYTLSLFLPSIIKGLGYTAATAQLMTIPPYAIAFCLTITFAVLSERYKVRTPFILGSTSLAILGYILLLSDSRAGVSYVGIIFAAAGIYPSVALVLSWPANNVSGQTKRAGECYSKHYRVSLDLCSCFSSIKIQITDSARKSLVANAMQISIGNLGAVIGTQLYRTETAPRYFLGHSFALGYLVLNLVVVTTLYLVLKRENKKRDAAGSERVESDGPWQGDVDPRVNLLLLYNTKSMRLFRLLAFIALSFTAAVAAKKAATTSKFDKYAAQSMPFELDEIAYTELTASPRDYSVAVLLTARDPKYVCGTCKEFDPEWTILGRSWQKGDRNGEKRVLFGTLDFDNGRNVFMKLQLQTAPVLLYFPPTIGEHAKADGSPARFDFLGPQSAEGIRSWLLRHLPAGQDYPQVVRPINYARIGFTITILLGLFTFVTVAYPYILPVVQNRNLWAGISLITILLFTSGHMFNHIRKVPYVAGNGRGGISYFAGGFQNQYGMETQIVAGMYALLAFAAINLALRVPRIKDSKTQQAAVIIWAAVLFGMYSFLMSIFRIKNGGYPSGAARFPVAAALTELDDCAGACAGVTDPELPGLWDSVKATEIDDAEAVPTLPGIVGLLNDESVVELDEVSDDDTRLEDSALVG</sequence>
<dbReference type="Pfam" id="PF04756">
    <property type="entry name" value="OST3_OST6"/>
    <property type="match status" value="1"/>
</dbReference>
<feature type="transmembrane region" description="Helical" evidence="7">
    <location>
        <begin position="205"/>
        <end position="227"/>
    </location>
</feature>
<keyword evidence="10" id="KW-1185">Reference proteome</keyword>
<evidence type="ECO:0000313" key="9">
    <source>
        <dbReference type="EMBL" id="KAJ9614091.1"/>
    </source>
</evidence>
<feature type="transmembrane region" description="Helical" evidence="7">
    <location>
        <begin position="787"/>
        <end position="804"/>
    </location>
</feature>
<feature type="transmembrane region" description="Helical" evidence="7">
    <location>
        <begin position="527"/>
        <end position="544"/>
    </location>
</feature>
<feature type="transmembrane region" description="Helical" evidence="7">
    <location>
        <begin position="83"/>
        <end position="105"/>
    </location>
</feature>
<evidence type="ECO:0000313" key="10">
    <source>
        <dbReference type="Proteomes" id="UP001172673"/>
    </source>
</evidence>
<dbReference type="SUPFAM" id="SSF52833">
    <property type="entry name" value="Thioredoxin-like"/>
    <property type="match status" value="1"/>
</dbReference>
<dbReference type="FunFam" id="1.20.1250.20:FF:000034">
    <property type="entry name" value="MFS general substrate transporter"/>
    <property type="match status" value="1"/>
</dbReference>
<name>A0AA39CLY1_9EURO</name>
<dbReference type="GO" id="GO:0022857">
    <property type="term" value="F:transmembrane transporter activity"/>
    <property type="evidence" value="ECO:0007669"/>
    <property type="project" value="InterPro"/>
</dbReference>
<evidence type="ECO:0000256" key="1">
    <source>
        <dbReference type="ARBA" id="ARBA00004477"/>
    </source>
</evidence>
<dbReference type="GO" id="GO:0005789">
    <property type="term" value="C:endoplasmic reticulum membrane"/>
    <property type="evidence" value="ECO:0007669"/>
    <property type="project" value="UniProtKB-SubCell"/>
</dbReference>
<evidence type="ECO:0000256" key="4">
    <source>
        <dbReference type="ARBA" id="ARBA00022692"/>
    </source>
</evidence>
<keyword evidence="3" id="KW-0813">Transport</keyword>
<evidence type="ECO:0000256" key="6">
    <source>
        <dbReference type="ARBA" id="ARBA00023136"/>
    </source>
</evidence>
<keyword evidence="4 7" id="KW-0812">Transmembrane</keyword>
<dbReference type="InterPro" id="IPR021149">
    <property type="entry name" value="OligosaccharylTrfase_OST3/OST6"/>
</dbReference>
<protein>
    <recommendedName>
        <fullName evidence="8">Major facilitator superfamily (MFS) profile domain-containing protein</fullName>
    </recommendedName>
</protein>
<feature type="transmembrane region" description="Helical" evidence="7">
    <location>
        <begin position="735"/>
        <end position="753"/>
    </location>
</feature>
<dbReference type="InterPro" id="IPR020846">
    <property type="entry name" value="MFS_dom"/>
</dbReference>
<feature type="transmembrane region" description="Helical" evidence="7">
    <location>
        <begin position="464"/>
        <end position="485"/>
    </location>
</feature>
<gene>
    <name evidence="9" type="ORF">H2200_002227</name>
</gene>
<dbReference type="Proteomes" id="UP001172673">
    <property type="component" value="Unassembled WGS sequence"/>
</dbReference>
<dbReference type="PANTHER" id="PTHR43791:SF22">
    <property type="entry name" value="TRANSPORTER, PUTATIVE (AFU_ORTHOLOGUE AFUA_6G11320)-RELATED"/>
    <property type="match status" value="1"/>
</dbReference>
<evidence type="ECO:0000256" key="3">
    <source>
        <dbReference type="ARBA" id="ARBA00022448"/>
    </source>
</evidence>
<comment type="similarity">
    <text evidence="2">Belongs to the OST3/OST6 family.</text>
</comment>
<dbReference type="Pfam" id="PF07690">
    <property type="entry name" value="MFS_1"/>
    <property type="match status" value="1"/>
</dbReference>
<dbReference type="InterPro" id="IPR036259">
    <property type="entry name" value="MFS_trans_sf"/>
</dbReference>
<evidence type="ECO:0000256" key="7">
    <source>
        <dbReference type="SAM" id="Phobius"/>
    </source>
</evidence>
<dbReference type="Gene3D" id="1.20.1250.20">
    <property type="entry name" value="MFS general substrate transporter like domains"/>
    <property type="match status" value="2"/>
</dbReference>
<accession>A0AA39CLY1</accession>
<evidence type="ECO:0000256" key="5">
    <source>
        <dbReference type="ARBA" id="ARBA00022989"/>
    </source>
</evidence>
<feature type="transmembrane region" description="Helical" evidence="7">
    <location>
        <begin position="315"/>
        <end position="332"/>
    </location>
</feature>
<keyword evidence="6 7" id="KW-0472">Membrane</keyword>
<dbReference type="PANTHER" id="PTHR43791">
    <property type="entry name" value="PERMEASE-RELATED"/>
    <property type="match status" value="1"/>
</dbReference>
<keyword evidence="5 7" id="KW-1133">Transmembrane helix</keyword>
<dbReference type="AlphaFoldDB" id="A0AA39CLY1"/>
<comment type="subcellular location">
    <subcellularLocation>
        <location evidence="1">Endoplasmic reticulum membrane</location>
        <topology evidence="1">Multi-pass membrane protein</topology>
    </subcellularLocation>
</comment>
<comment type="caution">
    <text evidence="9">The sequence shown here is derived from an EMBL/GenBank/DDBJ whole genome shotgun (WGS) entry which is preliminary data.</text>
</comment>
<feature type="transmembrane region" description="Helical" evidence="7">
    <location>
        <begin position="275"/>
        <end position="295"/>
    </location>
</feature>
<organism evidence="9 10">
    <name type="scientific">Cladophialophora chaetospira</name>
    <dbReference type="NCBI Taxonomy" id="386627"/>
    <lineage>
        <taxon>Eukaryota</taxon>
        <taxon>Fungi</taxon>
        <taxon>Dikarya</taxon>
        <taxon>Ascomycota</taxon>
        <taxon>Pezizomycotina</taxon>
        <taxon>Eurotiomycetes</taxon>
        <taxon>Chaetothyriomycetidae</taxon>
        <taxon>Chaetothyriales</taxon>
        <taxon>Herpotrichiellaceae</taxon>
        <taxon>Cladophialophora</taxon>
    </lineage>
</organism>
<evidence type="ECO:0000259" key="8">
    <source>
        <dbReference type="PROSITE" id="PS50850"/>
    </source>
</evidence>
<evidence type="ECO:0000256" key="2">
    <source>
        <dbReference type="ARBA" id="ARBA00009561"/>
    </source>
</evidence>
<dbReference type="EMBL" id="JAPDRK010000003">
    <property type="protein sequence ID" value="KAJ9614091.1"/>
    <property type="molecule type" value="Genomic_DNA"/>
</dbReference>
<feature type="domain" description="Major facilitator superfamily (MFS) profile" evidence="8">
    <location>
        <begin position="46"/>
        <end position="491"/>
    </location>
</feature>
<feature type="transmembrane region" description="Helical" evidence="7">
    <location>
        <begin position="112"/>
        <end position="131"/>
    </location>
</feature>
<feature type="transmembrane region" description="Helical" evidence="7">
    <location>
        <begin position="364"/>
        <end position="387"/>
    </location>
</feature>
<dbReference type="SUPFAM" id="SSF103473">
    <property type="entry name" value="MFS general substrate transporter"/>
    <property type="match status" value="1"/>
</dbReference>
<dbReference type="Gene3D" id="3.40.30.10">
    <property type="entry name" value="Glutaredoxin"/>
    <property type="match status" value="1"/>
</dbReference>
<feature type="transmembrane region" description="Helical" evidence="7">
    <location>
        <begin position="816"/>
        <end position="837"/>
    </location>
</feature>
<feature type="transmembrane region" description="Helical" evidence="7">
    <location>
        <begin position="339"/>
        <end position="358"/>
    </location>
</feature>
<dbReference type="FunFam" id="3.40.30.10:FF:000302">
    <property type="entry name" value="Oligosaccharyl transferase subunit (Gamma), putative"/>
    <property type="match status" value="1"/>
</dbReference>
<reference evidence="9" key="1">
    <citation type="submission" date="2022-10" db="EMBL/GenBank/DDBJ databases">
        <title>Culturing micro-colonial fungi from biological soil crusts in the Mojave desert and describing Neophaeococcomyces mojavensis, and introducing the new genera and species Taxawa tesnikishii.</title>
        <authorList>
            <person name="Kurbessoian T."/>
            <person name="Stajich J.E."/>
        </authorList>
    </citation>
    <scope>NUCLEOTIDE SEQUENCE</scope>
    <source>
        <strain evidence="9">TK_41</strain>
    </source>
</reference>
<proteinExistence type="inferred from homology"/>
<dbReference type="InterPro" id="IPR036249">
    <property type="entry name" value="Thioredoxin-like_sf"/>
</dbReference>
<dbReference type="PROSITE" id="PS50850">
    <property type="entry name" value="MFS"/>
    <property type="match status" value="1"/>
</dbReference>
<feature type="transmembrane region" description="Helical" evidence="7">
    <location>
        <begin position="431"/>
        <end position="452"/>
    </location>
</feature>
<dbReference type="InterPro" id="IPR011701">
    <property type="entry name" value="MFS"/>
</dbReference>